<dbReference type="Pfam" id="PF01546">
    <property type="entry name" value="Peptidase_M20"/>
    <property type="match status" value="1"/>
</dbReference>
<accession>A0A1I3D0F2</accession>
<dbReference type="OrthoDB" id="9777385at2"/>
<evidence type="ECO:0000256" key="2">
    <source>
        <dbReference type="PIRSR" id="PIRSR005962-1"/>
    </source>
</evidence>
<keyword evidence="1 4" id="KW-0378">Hydrolase</keyword>
<dbReference type="NCBIfam" id="TIGR01891">
    <property type="entry name" value="amidohydrolases"/>
    <property type="match status" value="1"/>
</dbReference>
<proteinExistence type="predicted"/>
<dbReference type="EMBL" id="FOQH01000002">
    <property type="protein sequence ID" value="SFH80197.1"/>
    <property type="molecule type" value="Genomic_DNA"/>
</dbReference>
<dbReference type="SUPFAM" id="SSF53187">
    <property type="entry name" value="Zn-dependent exopeptidases"/>
    <property type="match status" value="1"/>
</dbReference>
<feature type="binding site" evidence="2">
    <location>
        <position position="170"/>
    </location>
    <ligand>
        <name>Mn(2+)</name>
        <dbReference type="ChEBI" id="CHEBI:29035"/>
        <label>2</label>
    </ligand>
</feature>
<keyword evidence="2" id="KW-0464">Manganese</keyword>
<dbReference type="Pfam" id="PF07687">
    <property type="entry name" value="M20_dimer"/>
    <property type="match status" value="1"/>
</dbReference>
<reference evidence="4 5" key="1">
    <citation type="submission" date="2016-10" db="EMBL/GenBank/DDBJ databases">
        <authorList>
            <person name="de Groot N.N."/>
        </authorList>
    </citation>
    <scope>NUCLEOTIDE SEQUENCE [LARGE SCALE GENOMIC DNA]</scope>
    <source>
        <strain evidence="4 5">CGMCC 1.11030</strain>
    </source>
</reference>
<feature type="binding site" evidence="2">
    <location>
        <position position="109"/>
    </location>
    <ligand>
        <name>Mn(2+)</name>
        <dbReference type="ChEBI" id="CHEBI:29035"/>
        <label>2</label>
    </ligand>
</feature>
<dbReference type="Proteomes" id="UP000199377">
    <property type="component" value="Unassembled WGS sequence"/>
</dbReference>
<dbReference type="PANTHER" id="PTHR11014:SF63">
    <property type="entry name" value="METALLOPEPTIDASE, PUTATIVE (AFU_ORTHOLOGUE AFUA_6G09600)-RELATED"/>
    <property type="match status" value="1"/>
</dbReference>
<feature type="binding site" evidence="2">
    <location>
        <position position="366"/>
    </location>
    <ligand>
        <name>Mn(2+)</name>
        <dbReference type="ChEBI" id="CHEBI:29035"/>
        <label>2</label>
    </ligand>
</feature>
<dbReference type="Gene3D" id="3.40.630.10">
    <property type="entry name" value="Zn peptidases"/>
    <property type="match status" value="1"/>
</dbReference>
<sequence length="395" mass="42338">MNKPIPNSIASMQAEMTEWRRDLHEHPELNYEEVRTAGVVAAKLRSWSFDEVVEGLGKTGVVGILHGHDGPAAGPEKRVLLRADMDALPILEATGAPHASKTPGKMHACGHDGHTTMLLGAAKHLAETRNFSGTLVFVFQPAEEGGGGAKAMIDDGLLARWPVRAAFGMHNHPGSPVGTMGTTPGAALAYADRFKIVIRGKGGHAAMPHLADDVIVAGAQLVTAFQSIISRRRDPMNPAVISITKFSAGSAYNVLPPEAELWGTVRVLDQALAGQLIEEMRRQCEMISAAMGCTVEAELGLDAYPVTWNDPELTKFSVEVMQEVCGEANVDPDATAVLGGEDFAFFGQVVPASFIFIGNGDTAPLHHPQYDFNDEISPLGVHYWTRIAERALPRG</sequence>
<comment type="cofactor">
    <cofactor evidence="2">
        <name>Mn(2+)</name>
        <dbReference type="ChEBI" id="CHEBI:29035"/>
    </cofactor>
    <text evidence="2">The Mn(2+) ion enhances activity.</text>
</comment>
<dbReference type="InterPro" id="IPR017439">
    <property type="entry name" value="Amidohydrolase"/>
</dbReference>
<dbReference type="InterPro" id="IPR036264">
    <property type="entry name" value="Bact_exopeptidase_dim_dom"/>
</dbReference>
<dbReference type="PIRSF" id="PIRSF005962">
    <property type="entry name" value="Pept_M20D_amidohydro"/>
    <property type="match status" value="1"/>
</dbReference>
<keyword evidence="5" id="KW-1185">Reference proteome</keyword>
<dbReference type="AlphaFoldDB" id="A0A1I3D0F2"/>
<feature type="binding site" evidence="2">
    <location>
        <position position="144"/>
    </location>
    <ligand>
        <name>Mn(2+)</name>
        <dbReference type="ChEBI" id="CHEBI:29035"/>
        <label>2</label>
    </ligand>
</feature>
<organism evidence="4 5">
    <name type="scientific">Albimonas pacifica</name>
    <dbReference type="NCBI Taxonomy" id="1114924"/>
    <lineage>
        <taxon>Bacteria</taxon>
        <taxon>Pseudomonadati</taxon>
        <taxon>Pseudomonadota</taxon>
        <taxon>Alphaproteobacteria</taxon>
        <taxon>Rhodobacterales</taxon>
        <taxon>Paracoccaceae</taxon>
        <taxon>Albimonas</taxon>
    </lineage>
</organism>
<dbReference type="InterPro" id="IPR011650">
    <property type="entry name" value="Peptidase_M20_dimer"/>
</dbReference>
<dbReference type="GO" id="GO:0050118">
    <property type="term" value="F:N-acetyldiaminopimelate deacetylase activity"/>
    <property type="evidence" value="ECO:0007669"/>
    <property type="project" value="UniProtKB-ARBA"/>
</dbReference>
<name>A0A1I3D0F2_9RHOB</name>
<dbReference type="RefSeq" id="WP_092858262.1">
    <property type="nucleotide sequence ID" value="NZ_FOQH01000002.1"/>
</dbReference>
<dbReference type="SUPFAM" id="SSF55031">
    <property type="entry name" value="Bacterial exopeptidase dimerisation domain"/>
    <property type="match status" value="1"/>
</dbReference>
<feature type="domain" description="Peptidase M20 dimerisation" evidence="3">
    <location>
        <begin position="193"/>
        <end position="285"/>
    </location>
</feature>
<feature type="binding site" evidence="2">
    <location>
        <position position="111"/>
    </location>
    <ligand>
        <name>Mn(2+)</name>
        <dbReference type="ChEBI" id="CHEBI:29035"/>
        <label>2</label>
    </ligand>
</feature>
<dbReference type="Gene3D" id="3.30.70.360">
    <property type="match status" value="1"/>
</dbReference>
<evidence type="ECO:0000313" key="4">
    <source>
        <dbReference type="EMBL" id="SFH80197.1"/>
    </source>
</evidence>
<dbReference type="CDD" id="cd05666">
    <property type="entry name" value="M20_Acy1-like"/>
    <property type="match status" value="1"/>
</dbReference>
<dbReference type="STRING" id="1114924.SAMN05216258_102314"/>
<gene>
    <name evidence="4" type="ORF">SAMN05216258_102314</name>
</gene>
<evidence type="ECO:0000313" key="5">
    <source>
        <dbReference type="Proteomes" id="UP000199377"/>
    </source>
</evidence>
<dbReference type="FunFam" id="3.30.70.360:FF:000001">
    <property type="entry name" value="N-acetyldiaminopimelate deacetylase"/>
    <property type="match status" value="1"/>
</dbReference>
<evidence type="ECO:0000256" key="1">
    <source>
        <dbReference type="ARBA" id="ARBA00022801"/>
    </source>
</evidence>
<dbReference type="InterPro" id="IPR002933">
    <property type="entry name" value="Peptidase_M20"/>
</dbReference>
<dbReference type="GO" id="GO:0019877">
    <property type="term" value="P:diaminopimelate biosynthetic process"/>
    <property type="evidence" value="ECO:0007669"/>
    <property type="project" value="UniProtKB-ARBA"/>
</dbReference>
<protein>
    <submittedName>
        <fullName evidence="4">Hippurate hydrolase</fullName>
    </submittedName>
</protein>
<dbReference type="PANTHER" id="PTHR11014">
    <property type="entry name" value="PEPTIDASE M20 FAMILY MEMBER"/>
    <property type="match status" value="1"/>
</dbReference>
<dbReference type="GO" id="GO:0046872">
    <property type="term" value="F:metal ion binding"/>
    <property type="evidence" value="ECO:0007669"/>
    <property type="project" value="UniProtKB-KW"/>
</dbReference>
<keyword evidence="2" id="KW-0479">Metal-binding</keyword>
<evidence type="ECO:0000259" key="3">
    <source>
        <dbReference type="Pfam" id="PF07687"/>
    </source>
</evidence>